<protein>
    <submittedName>
        <fullName evidence="7">Cobalt-precorrin-7 (C(5))-methyltransferase</fullName>
    </submittedName>
</protein>
<dbReference type="PANTHER" id="PTHR43182:SF1">
    <property type="entry name" value="COBALT-PRECORRIN-7 C(5)-METHYLTRANSFERASE"/>
    <property type="match status" value="1"/>
</dbReference>
<evidence type="ECO:0000313" key="8">
    <source>
        <dbReference type="Proteomes" id="UP001320159"/>
    </source>
</evidence>
<gene>
    <name evidence="7" type="ORF">CUJ83_10340</name>
</gene>
<evidence type="ECO:0000256" key="4">
    <source>
        <dbReference type="ARBA" id="ARBA00022679"/>
    </source>
</evidence>
<dbReference type="GO" id="GO:0009236">
    <property type="term" value="P:cobalamin biosynthetic process"/>
    <property type="evidence" value="ECO:0007669"/>
    <property type="project" value="UniProtKB-KW"/>
</dbReference>
<dbReference type="Proteomes" id="UP001320159">
    <property type="component" value="Unassembled WGS sequence"/>
</dbReference>
<dbReference type="NCBIfam" id="NF004461">
    <property type="entry name" value="PRK05787.2-4"/>
    <property type="match status" value="1"/>
</dbReference>
<evidence type="ECO:0000259" key="6">
    <source>
        <dbReference type="Pfam" id="PF00590"/>
    </source>
</evidence>
<dbReference type="InterPro" id="IPR012818">
    <property type="entry name" value="CbiE"/>
</dbReference>
<dbReference type="EMBL" id="PGCK01000008">
    <property type="protein sequence ID" value="MCD1295396.1"/>
    <property type="molecule type" value="Genomic_DNA"/>
</dbReference>
<name>A0AAP2RD63_9EURY</name>
<dbReference type="AlphaFoldDB" id="A0AAP2RD63"/>
<feature type="domain" description="Tetrapyrrole methylase" evidence="6">
    <location>
        <begin position="2"/>
        <end position="174"/>
    </location>
</feature>
<dbReference type="CDD" id="cd11644">
    <property type="entry name" value="Precorrin-6Y-MT"/>
    <property type="match status" value="1"/>
</dbReference>
<organism evidence="7 8">
    <name type="scientific">Methanooceanicella nereidis</name>
    <dbReference type="NCBI Taxonomy" id="2052831"/>
    <lineage>
        <taxon>Archaea</taxon>
        <taxon>Methanobacteriati</taxon>
        <taxon>Methanobacteriota</taxon>
        <taxon>Stenosarchaea group</taxon>
        <taxon>Methanomicrobia</taxon>
        <taxon>Methanocellales</taxon>
        <taxon>Methanocellaceae</taxon>
        <taxon>Methanooceanicella</taxon>
    </lineage>
</organism>
<keyword evidence="4" id="KW-0808">Transferase</keyword>
<dbReference type="Pfam" id="PF00590">
    <property type="entry name" value="TP_methylase"/>
    <property type="match status" value="1"/>
</dbReference>
<proteinExistence type="predicted"/>
<dbReference type="PANTHER" id="PTHR43182">
    <property type="entry name" value="COBALT-PRECORRIN-6B C(15)-METHYLTRANSFERASE (DECARBOXYLATING)"/>
    <property type="match status" value="1"/>
</dbReference>
<dbReference type="InterPro" id="IPR035996">
    <property type="entry name" value="4pyrrol_Methylase_sf"/>
</dbReference>
<dbReference type="GO" id="GO:0032259">
    <property type="term" value="P:methylation"/>
    <property type="evidence" value="ECO:0007669"/>
    <property type="project" value="UniProtKB-KW"/>
</dbReference>
<dbReference type="InterPro" id="IPR050714">
    <property type="entry name" value="Cobalamin_biosynth_MTase"/>
</dbReference>
<evidence type="ECO:0000256" key="1">
    <source>
        <dbReference type="ARBA" id="ARBA00004953"/>
    </source>
</evidence>
<sequence>MKIVGVGCGPGMLTMAALCEIRCAKTIYGSGRAIELIKDYIPEYCDVHEIEDYGNLKEISDDSILLSTGDPMLAGLGSLNGEVVPGISSMQVAFARLKIRMTDSIIINAHGKDHVKAINDTIEELGRGRNVFLIADPGFNVKMIANSLIKYYPDVSISVCEELGYDTERITTGTPHSPPENRSDLFAIVIRK</sequence>
<evidence type="ECO:0000256" key="3">
    <source>
        <dbReference type="ARBA" id="ARBA00022603"/>
    </source>
</evidence>
<dbReference type="InterPro" id="IPR000878">
    <property type="entry name" value="4pyrrol_Mease"/>
</dbReference>
<reference evidence="7 8" key="1">
    <citation type="submission" date="2017-11" db="EMBL/GenBank/DDBJ databases">
        <title>Isolation and Characterization of Family Methanocellaceae Species from Potential Methane Hydrate Area Offshore Southwestern Taiwan.</title>
        <authorList>
            <person name="Zhang W.-L."/>
            <person name="Chen W.-C."/>
            <person name="Lai M.-C."/>
            <person name="Chen S.-C."/>
        </authorList>
    </citation>
    <scope>NUCLEOTIDE SEQUENCE [LARGE SCALE GENOMIC DNA]</scope>
    <source>
        <strain evidence="7 8">CWC-04</strain>
    </source>
</reference>
<dbReference type="SUPFAM" id="SSF53790">
    <property type="entry name" value="Tetrapyrrole methylase"/>
    <property type="match status" value="1"/>
</dbReference>
<dbReference type="RefSeq" id="WP_230742249.1">
    <property type="nucleotide sequence ID" value="NZ_PGCK01000008.1"/>
</dbReference>
<comment type="pathway">
    <text evidence="1">Cofactor biosynthesis; adenosylcobalamin biosynthesis.</text>
</comment>
<evidence type="ECO:0000256" key="2">
    <source>
        <dbReference type="ARBA" id="ARBA00022573"/>
    </source>
</evidence>
<dbReference type="InterPro" id="IPR014776">
    <property type="entry name" value="4pyrrole_Mease_sub2"/>
</dbReference>
<accession>A0AAP2RD63</accession>
<keyword evidence="3" id="KW-0489">Methyltransferase</keyword>
<comment type="caution">
    <text evidence="7">The sequence shown here is derived from an EMBL/GenBank/DDBJ whole genome shotgun (WGS) entry which is preliminary data.</text>
</comment>
<dbReference type="GO" id="GO:0008276">
    <property type="term" value="F:protein methyltransferase activity"/>
    <property type="evidence" value="ECO:0007669"/>
    <property type="project" value="InterPro"/>
</dbReference>
<keyword evidence="2" id="KW-0169">Cobalamin biosynthesis</keyword>
<evidence type="ECO:0000256" key="5">
    <source>
        <dbReference type="ARBA" id="ARBA00022691"/>
    </source>
</evidence>
<evidence type="ECO:0000313" key="7">
    <source>
        <dbReference type="EMBL" id="MCD1295396.1"/>
    </source>
</evidence>
<dbReference type="NCBIfam" id="TIGR02467">
    <property type="entry name" value="CbiE"/>
    <property type="match status" value="1"/>
</dbReference>
<keyword evidence="8" id="KW-1185">Reference proteome</keyword>
<dbReference type="InterPro" id="IPR014777">
    <property type="entry name" value="4pyrrole_Mease_sub1"/>
</dbReference>
<keyword evidence="5" id="KW-0949">S-adenosyl-L-methionine</keyword>
<dbReference type="Gene3D" id="3.30.950.10">
    <property type="entry name" value="Methyltransferase, Cobalt-precorrin-4 Transmethylase, Domain 2"/>
    <property type="match status" value="1"/>
</dbReference>
<dbReference type="Gene3D" id="3.40.1010.10">
    <property type="entry name" value="Cobalt-precorrin-4 Transmethylase, Domain 1"/>
    <property type="match status" value="1"/>
</dbReference>